<sequence length="127" mass="13663">MGTSAAIAPINYPPVADANGPYEGCVGSTITLDATGSYDPDGYPLTYEWDLDNDGEYDDATGMYAYYTWNSVGTYDVGLRVTDNSGACDIYVARVIINNCGIPEFPAIALPVVAILGLALFFQRRKD</sequence>
<dbReference type="InterPro" id="IPR000601">
    <property type="entry name" value="PKD_dom"/>
</dbReference>
<dbReference type="InterPro" id="IPR013783">
    <property type="entry name" value="Ig-like_fold"/>
</dbReference>
<organism evidence="3 4">
    <name type="scientific">Methanolobus sediminis</name>
    <dbReference type="NCBI Taxonomy" id="3072978"/>
    <lineage>
        <taxon>Archaea</taxon>
        <taxon>Methanobacteriati</taxon>
        <taxon>Methanobacteriota</taxon>
        <taxon>Stenosarchaea group</taxon>
        <taxon>Methanomicrobia</taxon>
        <taxon>Methanosarcinales</taxon>
        <taxon>Methanosarcinaceae</taxon>
        <taxon>Methanolobus</taxon>
    </lineage>
</organism>
<dbReference type="RefSeq" id="WP_309311102.1">
    <property type="nucleotide sequence ID" value="NZ_CP133592.1"/>
</dbReference>
<dbReference type="PROSITE" id="PS50093">
    <property type="entry name" value="PKD"/>
    <property type="match status" value="1"/>
</dbReference>
<dbReference type="KEGG" id="mseb:RE474_00825"/>
<evidence type="ECO:0000259" key="2">
    <source>
        <dbReference type="PROSITE" id="PS50093"/>
    </source>
</evidence>
<gene>
    <name evidence="3" type="ORF">RE474_00825</name>
</gene>
<dbReference type="Proteomes" id="UP001182908">
    <property type="component" value="Chromosome"/>
</dbReference>
<dbReference type="AlphaFoldDB" id="A0AA51UNG9"/>
<keyword evidence="1" id="KW-0812">Transmembrane</keyword>
<dbReference type="EMBL" id="CP133592">
    <property type="protein sequence ID" value="WMW25295.1"/>
    <property type="molecule type" value="Genomic_DNA"/>
</dbReference>
<dbReference type="GeneID" id="84231216"/>
<dbReference type="SMART" id="SM00089">
    <property type="entry name" value="PKD"/>
    <property type="match status" value="1"/>
</dbReference>
<feature type="domain" description="PKD" evidence="2">
    <location>
        <begin position="13"/>
        <end position="86"/>
    </location>
</feature>
<proteinExistence type="predicted"/>
<dbReference type="CDD" id="cd00146">
    <property type="entry name" value="PKD"/>
    <property type="match status" value="1"/>
</dbReference>
<dbReference type="SUPFAM" id="SSF49299">
    <property type="entry name" value="PKD domain"/>
    <property type="match status" value="1"/>
</dbReference>
<dbReference type="NCBIfam" id="TIGR03024">
    <property type="entry name" value="arch_PEF_CTERM"/>
    <property type="match status" value="1"/>
</dbReference>
<keyword evidence="1" id="KW-1133">Transmembrane helix</keyword>
<protein>
    <submittedName>
        <fullName evidence="3">PKD domain-containing protein</fullName>
    </submittedName>
</protein>
<keyword evidence="1" id="KW-0472">Membrane</keyword>
<accession>A0AA51UNG9</accession>
<evidence type="ECO:0000256" key="1">
    <source>
        <dbReference type="SAM" id="Phobius"/>
    </source>
</evidence>
<keyword evidence="4" id="KW-1185">Reference proteome</keyword>
<dbReference type="InterPro" id="IPR022409">
    <property type="entry name" value="PKD/Chitinase_dom"/>
</dbReference>
<dbReference type="Gene3D" id="2.60.40.10">
    <property type="entry name" value="Immunoglobulins"/>
    <property type="match status" value="1"/>
</dbReference>
<dbReference type="InterPro" id="IPR035986">
    <property type="entry name" value="PKD_dom_sf"/>
</dbReference>
<evidence type="ECO:0000313" key="3">
    <source>
        <dbReference type="EMBL" id="WMW25295.1"/>
    </source>
</evidence>
<dbReference type="Pfam" id="PF26596">
    <property type="entry name" value="PEF-CTERM_ARCH"/>
    <property type="match status" value="1"/>
</dbReference>
<name>A0AA51UNG9_9EURY</name>
<reference evidence="3 4" key="1">
    <citation type="submission" date="2023-08" db="EMBL/GenBank/DDBJ databases">
        <title>Methanolobus mangrovi sp. nov. and Methanolobus sediminis sp. nov, two novel methylotrophic methanogens isolated from mangrove sediments in China.</title>
        <authorList>
            <person name="Zhou J."/>
        </authorList>
    </citation>
    <scope>NUCLEOTIDE SEQUENCE [LARGE SCALE GENOMIC DNA]</scope>
    <source>
        <strain evidence="3 4">FTZ6</strain>
    </source>
</reference>
<feature type="transmembrane region" description="Helical" evidence="1">
    <location>
        <begin position="105"/>
        <end position="122"/>
    </location>
</feature>
<dbReference type="InterPro" id="IPR017474">
    <property type="entry name" value="PEF_CTERM_C"/>
</dbReference>
<dbReference type="Pfam" id="PF18911">
    <property type="entry name" value="PKD_4"/>
    <property type="match status" value="1"/>
</dbReference>
<evidence type="ECO:0000313" key="4">
    <source>
        <dbReference type="Proteomes" id="UP001182908"/>
    </source>
</evidence>